<evidence type="ECO:0000256" key="1">
    <source>
        <dbReference type="SAM" id="MobiDB-lite"/>
    </source>
</evidence>
<evidence type="ECO:0000313" key="5">
    <source>
        <dbReference type="Proteomes" id="UP000262073"/>
    </source>
</evidence>
<feature type="region of interest" description="Disordered" evidence="1">
    <location>
        <begin position="24"/>
        <end position="43"/>
    </location>
</feature>
<proteinExistence type="predicted"/>
<keyword evidence="4" id="KW-0456">Lyase</keyword>
<dbReference type="SUPFAM" id="SSF49899">
    <property type="entry name" value="Concanavalin A-like lectins/glucanases"/>
    <property type="match status" value="1"/>
</dbReference>
<keyword evidence="5" id="KW-1185">Reference proteome</keyword>
<organism evidence="4 5">
    <name type="scientific">Salinimonas sediminis</name>
    <dbReference type="NCBI Taxonomy" id="2303538"/>
    <lineage>
        <taxon>Bacteria</taxon>
        <taxon>Pseudomonadati</taxon>
        <taxon>Pseudomonadota</taxon>
        <taxon>Gammaproteobacteria</taxon>
        <taxon>Alteromonadales</taxon>
        <taxon>Alteromonadaceae</taxon>
        <taxon>Alteromonas/Salinimonas group</taxon>
        <taxon>Salinimonas</taxon>
    </lineage>
</organism>
<dbReference type="Pfam" id="PF08787">
    <property type="entry name" value="Alginate_lyase2"/>
    <property type="match status" value="1"/>
</dbReference>
<evidence type="ECO:0000259" key="3">
    <source>
        <dbReference type="Pfam" id="PF08787"/>
    </source>
</evidence>
<evidence type="ECO:0000313" key="4">
    <source>
        <dbReference type="EMBL" id="AXR07290.1"/>
    </source>
</evidence>
<protein>
    <submittedName>
        <fullName evidence="4">Polysaccharide lyase family 7 protein</fullName>
    </submittedName>
</protein>
<feature type="domain" description="Alginate lyase 2" evidence="3">
    <location>
        <begin position="49"/>
        <end position="365"/>
    </location>
</feature>
<dbReference type="Gene3D" id="2.60.120.200">
    <property type="match status" value="1"/>
</dbReference>
<name>A0A346NP33_9ALTE</name>
<feature type="chain" id="PRO_5016881356" evidence="2">
    <location>
        <begin position="23"/>
        <end position="373"/>
    </location>
</feature>
<dbReference type="InterPro" id="IPR013320">
    <property type="entry name" value="ConA-like_dom_sf"/>
</dbReference>
<keyword evidence="2" id="KW-0732">Signal</keyword>
<dbReference type="InterPro" id="IPR014895">
    <property type="entry name" value="Alginate_lyase_2"/>
</dbReference>
<dbReference type="OrthoDB" id="1113844at2"/>
<evidence type="ECO:0000256" key="2">
    <source>
        <dbReference type="SAM" id="SignalP"/>
    </source>
</evidence>
<dbReference type="AlphaFoldDB" id="A0A346NP33"/>
<reference evidence="4 5" key="1">
    <citation type="submission" date="2018-08" db="EMBL/GenBank/DDBJ databases">
        <title>Salinimonas sediminis sp. nov., a piezophilic bacterium isolated from a deep-sea sediment sample from the New Britain Trench.</title>
        <authorList>
            <person name="Cao J."/>
        </authorList>
    </citation>
    <scope>NUCLEOTIDE SEQUENCE [LARGE SCALE GENOMIC DNA]</scope>
    <source>
        <strain evidence="4 5">N102</strain>
    </source>
</reference>
<accession>A0A346NP33</accession>
<feature type="signal peptide" evidence="2">
    <location>
        <begin position="1"/>
        <end position="22"/>
    </location>
</feature>
<dbReference type="EMBL" id="CP031769">
    <property type="protein sequence ID" value="AXR07290.1"/>
    <property type="molecule type" value="Genomic_DNA"/>
</dbReference>
<dbReference type="KEGG" id="salm:D0Y50_13615"/>
<dbReference type="PROSITE" id="PS51257">
    <property type="entry name" value="PROKAR_LIPOPROTEIN"/>
    <property type="match status" value="1"/>
</dbReference>
<dbReference type="GO" id="GO:0016829">
    <property type="term" value="F:lyase activity"/>
    <property type="evidence" value="ECO:0007669"/>
    <property type="project" value="UniProtKB-KW"/>
</dbReference>
<dbReference type="RefSeq" id="WP_108565968.1">
    <property type="nucleotide sequence ID" value="NZ_CP031769.1"/>
</dbReference>
<sequence>MKTTPKIICLTAVLASASITSACSGPAPTGNNHAERASTPPDNVPAQVFDLSRWSITVPLHGDGDNRADTIGAHALQHYQLAHFFYLDDNQHMVFASPNKAITSPNSTNTRSELRQEFLDAQGQQVISGDSRKGYFALASNPQPEAFAEIGGTLSATLRVDHVSLNVGYPQKPPAYSVVVGQIHAAKVDALQTDEAGLGWGNEPLKIFYKKFPGHATGSVFWAYERNLPKDDPHRTGIDYPVWGNGWENAADPGTQGIALGESFSYTVKVDGDVMHLAFSAKNHPTVKHQINLADNKDANGHPDEHDDPLGYKNDWLFFKAGAYNQCSTKDAPSFRYPACPGTGNWEEDEAAGNYTRVTFSHLSLHPGETISD</sequence>
<gene>
    <name evidence="4" type="ORF">D0Y50_13615</name>
</gene>
<dbReference type="Proteomes" id="UP000262073">
    <property type="component" value="Chromosome"/>
</dbReference>